<dbReference type="STRING" id="56646.A0A2L2TA74"/>
<accession>A0A2L2TA74</accession>
<dbReference type="PANTHER" id="PTHR13847">
    <property type="entry name" value="SARCOSINE DEHYDROGENASE-RELATED"/>
    <property type="match status" value="1"/>
</dbReference>
<dbReference type="Pfam" id="PF01266">
    <property type="entry name" value="DAO"/>
    <property type="match status" value="1"/>
</dbReference>
<evidence type="ECO:0000313" key="2">
    <source>
        <dbReference type="EMBL" id="CEI38412.1"/>
    </source>
</evidence>
<dbReference type="Gene3D" id="3.50.50.60">
    <property type="entry name" value="FAD/NAD(P)-binding domain"/>
    <property type="match status" value="1"/>
</dbReference>
<dbReference type="InterPro" id="IPR006076">
    <property type="entry name" value="FAD-dep_OxRdtase"/>
</dbReference>
<name>A0A2L2TA74_9HYPO</name>
<evidence type="ECO:0000313" key="3">
    <source>
        <dbReference type="Proteomes" id="UP000245910"/>
    </source>
</evidence>
<dbReference type="Proteomes" id="UP000245910">
    <property type="component" value="Chromosome IIII"/>
</dbReference>
<organism evidence="2 3">
    <name type="scientific">Fusarium venenatum</name>
    <dbReference type="NCBI Taxonomy" id="56646"/>
    <lineage>
        <taxon>Eukaryota</taxon>
        <taxon>Fungi</taxon>
        <taxon>Dikarya</taxon>
        <taxon>Ascomycota</taxon>
        <taxon>Pezizomycotina</taxon>
        <taxon>Sordariomycetes</taxon>
        <taxon>Hypocreomycetidae</taxon>
        <taxon>Hypocreales</taxon>
        <taxon>Nectriaceae</taxon>
        <taxon>Fusarium</taxon>
    </lineage>
</organism>
<dbReference type="GO" id="GO:0005737">
    <property type="term" value="C:cytoplasm"/>
    <property type="evidence" value="ECO:0007669"/>
    <property type="project" value="TreeGrafter"/>
</dbReference>
<sequence length="343" mass="38449">MATKHEIDVAAEIVEFELANLEALQDYVIDNNVDCDFIMNQTVDVQLSEEHNSSLKRGFDDLASAGVSGIKGANGAFKYTTGHLWPYKLIHHMFSRTLSHEHLNLQTNTPVTNISYSPHPTGKWIVTTSRGSVRGQKVIISTNAYTALLPEYHEKIIPYRAICIRIVVPTPPMLADSYSLRSNLQDFDYLTPQPDGSIIVGGARSAYFRHTEDCYGSVDDTNLIDRAKDYFDEYMQKTLSWLGNSGAYTAQIWTGSECTMFQTISVLICRNKAWATLQTHFRMLGMSLGGKTFSSWVVSQDTVFLKSPLAGKAISRMVLQDIAYSDTEFPQLFEETALRLENG</sequence>
<dbReference type="AlphaFoldDB" id="A0A2L2TA74"/>
<dbReference type="EMBL" id="LN649232">
    <property type="protein sequence ID" value="CEI38412.1"/>
    <property type="molecule type" value="Genomic_DNA"/>
</dbReference>
<reference evidence="3" key="1">
    <citation type="submission" date="2014-10" db="EMBL/GenBank/DDBJ databases">
        <authorList>
            <person name="King R."/>
        </authorList>
    </citation>
    <scope>NUCLEOTIDE SEQUENCE [LARGE SCALE GENOMIC DNA]</scope>
    <source>
        <strain evidence="3">A3/5</strain>
    </source>
</reference>
<dbReference type="InterPro" id="IPR036188">
    <property type="entry name" value="FAD/NAD-bd_sf"/>
</dbReference>
<dbReference type="Gene3D" id="3.30.9.10">
    <property type="entry name" value="D-Amino Acid Oxidase, subunit A, domain 2"/>
    <property type="match status" value="1"/>
</dbReference>
<evidence type="ECO:0000259" key="1">
    <source>
        <dbReference type="Pfam" id="PF01266"/>
    </source>
</evidence>
<feature type="domain" description="FAD dependent oxidoreductase" evidence="1">
    <location>
        <begin position="18"/>
        <end position="234"/>
    </location>
</feature>
<dbReference type="PANTHER" id="PTHR13847:SF279">
    <property type="entry name" value="FAD DEPENDENT OXIDOREDUCTASE DOMAIN-CONTAINING PROTEIN-RELATED"/>
    <property type="match status" value="1"/>
</dbReference>
<protein>
    <recommendedName>
        <fullName evidence="1">FAD dependent oxidoreductase domain-containing protein</fullName>
    </recommendedName>
</protein>
<proteinExistence type="predicted"/>
<dbReference type="SUPFAM" id="SSF51905">
    <property type="entry name" value="FAD/NAD(P)-binding domain"/>
    <property type="match status" value="1"/>
</dbReference>
<keyword evidence="3" id="KW-1185">Reference proteome</keyword>